<proteinExistence type="predicted"/>
<feature type="region of interest" description="Disordered" evidence="1">
    <location>
        <begin position="131"/>
        <end position="168"/>
    </location>
</feature>
<feature type="compositionally biased region" description="Polar residues" evidence="1">
    <location>
        <begin position="1"/>
        <end position="10"/>
    </location>
</feature>
<evidence type="ECO:0000313" key="3">
    <source>
        <dbReference type="Proteomes" id="UP001202243"/>
    </source>
</evidence>
<feature type="region of interest" description="Disordered" evidence="1">
    <location>
        <begin position="1"/>
        <end position="20"/>
    </location>
</feature>
<dbReference type="Proteomes" id="UP001202243">
    <property type="component" value="Unassembled WGS sequence"/>
</dbReference>
<comment type="caution">
    <text evidence="2">The sequence shown here is derived from an EMBL/GenBank/DDBJ whole genome shotgun (WGS) entry which is preliminary data.</text>
</comment>
<feature type="compositionally biased region" description="Basic and acidic residues" evidence="1">
    <location>
        <begin position="131"/>
        <end position="149"/>
    </location>
</feature>
<name>A0ABT0WL71_9BURK</name>
<protein>
    <submittedName>
        <fullName evidence="2">Uncharacterized protein</fullName>
    </submittedName>
</protein>
<dbReference type="EMBL" id="JAMQGR010000001">
    <property type="protein sequence ID" value="MCM2564816.1"/>
    <property type="molecule type" value="Genomic_DNA"/>
</dbReference>
<gene>
    <name evidence="2" type="ORF">NCG91_04335</name>
</gene>
<keyword evidence="3" id="KW-1185">Reference proteome</keyword>
<organism evidence="2 3">
    <name type="scientific">Janthinobacterium kumbetense</name>
    <dbReference type="NCBI Taxonomy" id="2950280"/>
    <lineage>
        <taxon>Bacteria</taxon>
        <taxon>Pseudomonadati</taxon>
        <taxon>Pseudomonadota</taxon>
        <taxon>Betaproteobacteria</taxon>
        <taxon>Burkholderiales</taxon>
        <taxon>Oxalobacteraceae</taxon>
        <taxon>Janthinobacterium</taxon>
    </lineage>
</organism>
<accession>A0ABT0WL71</accession>
<reference evidence="2 3" key="1">
    <citation type="submission" date="2022-06" db="EMBL/GenBank/DDBJ databases">
        <title>Janthinobacterium kumbetensis sp. nov., isolated from spring water in Turkey.</title>
        <authorList>
            <person name="Inan Bektas K."/>
            <person name="Belduz A.A."/>
            <person name="Canakci S."/>
            <person name="Nalcaoglu A."/>
            <person name="Ceylan E."/>
            <person name="Kati H."/>
        </authorList>
    </citation>
    <scope>NUCLEOTIDE SEQUENCE [LARGE SCALE GENOMIC DNA]</scope>
    <source>
        <strain evidence="2 3">GK</strain>
    </source>
</reference>
<dbReference type="RefSeq" id="WP_251348718.1">
    <property type="nucleotide sequence ID" value="NZ_JAMQGR010000001.1"/>
</dbReference>
<sequence length="168" mass="18240">MADLNESQAEQAKLDPSDPLDRIAMEALGEERAQAQADADFIDPPPPPGIDPAQTWGQIPFMFGKVLSMAMPELAGVYTEEKCYQWGAGMAAVSDKYGWDAGEVIGRFGPEIALAVASVPLVVPTYQAIKARREEKEREKAPPRQEKDITPSTDHPMSQAPGGFVDPE</sequence>
<evidence type="ECO:0000313" key="2">
    <source>
        <dbReference type="EMBL" id="MCM2564816.1"/>
    </source>
</evidence>
<evidence type="ECO:0000256" key="1">
    <source>
        <dbReference type="SAM" id="MobiDB-lite"/>
    </source>
</evidence>